<dbReference type="VEuPathDB" id="FungiDB:RhiirFUN_013934"/>
<dbReference type="AlphaFoldDB" id="U9UEF1"/>
<name>U9UEF1_RHIID</name>
<evidence type="ECO:0000313" key="1">
    <source>
        <dbReference type="EMBL" id="ESA16948.1"/>
    </source>
</evidence>
<dbReference type="SUPFAM" id="SSF52047">
    <property type="entry name" value="RNI-like"/>
    <property type="match status" value="1"/>
</dbReference>
<dbReference type="HOGENOM" id="CLU_028913_8_1_1"/>
<sequence>MSKLNKDILTIIFYEIFYEYDYNSLFSCLLVNKYWCETVIPILWRNPWRYQMKDYQKKSLFNTIITFLSDESKEFLKNQNIMIPFKRKSKKKKLIFFDYLKYCKSMINYNLYDIINYNYNIINNNDNNNNNNNNNNLMNDYYRYILQEEIYRLLIYKCPPLKYLDITFIQQQIDLFPDSKNWLSEILELRCNGDIEPHYFQGLAKFSQNIEKIIINSIRDDNYGLAKLIEVQKNLKYFKIIRDADVDSRKDTFMTINHGLIKHTKSLIEFKAIFEGILFLPNLLPKMVNLRKLKLFVRELDQRYEDQLKISSYPNLEILHIKNISINTLINLIEKTKGNLKEIWVDEYKLSDNIERLIRIIYENCSKLEILSIILYNHDFIEFEKLLHSCLYLKVLYIKVLSIDGNEEEDRNILSEILKDSAPICLNNITFLEC</sequence>
<accession>U9UEF1</accession>
<protein>
    <recommendedName>
        <fullName evidence="2">F-box domain-containing protein</fullName>
    </recommendedName>
</protein>
<dbReference type="EMBL" id="KI280596">
    <property type="protein sequence ID" value="ESA16948.1"/>
    <property type="molecule type" value="Genomic_DNA"/>
</dbReference>
<evidence type="ECO:0008006" key="2">
    <source>
        <dbReference type="Google" id="ProtNLM"/>
    </source>
</evidence>
<reference evidence="1" key="1">
    <citation type="submission" date="2013-07" db="EMBL/GenBank/DDBJ databases">
        <title>The genome of an arbuscular mycorrhizal fungus provides insights into the evolution of the oldest plant symbiosis.</title>
        <authorList>
            <consortium name="DOE Joint Genome Institute"/>
            <person name="Tisserant E."/>
            <person name="Malbreil M."/>
            <person name="Kuo A."/>
            <person name="Kohler A."/>
            <person name="Symeonidi A."/>
            <person name="Balestrini R."/>
            <person name="Charron P."/>
            <person name="Duensing N."/>
            <person name="Frei-dit-Frey N."/>
            <person name="Gianinazzi-Pearson V."/>
            <person name="Gilbert B."/>
            <person name="Handa Y."/>
            <person name="Hijri M."/>
            <person name="Kaul R."/>
            <person name="Kawaguchi M."/>
            <person name="Krajinski F."/>
            <person name="Lammers P."/>
            <person name="Lapierre D."/>
            <person name="Masclaux F.G."/>
            <person name="Murat C."/>
            <person name="Morin E."/>
            <person name="Ndikumana S."/>
            <person name="Pagni M."/>
            <person name="Petitpierre D."/>
            <person name="Requena N."/>
            <person name="Rosikiewicz P."/>
            <person name="Riley R."/>
            <person name="Saito K."/>
            <person name="San Clemente H."/>
            <person name="Shapiro H."/>
            <person name="van Tuinen D."/>
            <person name="Becard G."/>
            <person name="Bonfante P."/>
            <person name="Paszkowski U."/>
            <person name="Shachar-Hill Y."/>
            <person name="Young J.P."/>
            <person name="Sanders I.R."/>
            <person name="Henrissat B."/>
            <person name="Rensing S.A."/>
            <person name="Grigoriev I.V."/>
            <person name="Corradi N."/>
            <person name="Roux C."/>
            <person name="Martin F."/>
        </authorList>
    </citation>
    <scope>NUCLEOTIDE SEQUENCE</scope>
    <source>
        <strain evidence="1">DAOM 197198</strain>
    </source>
</reference>
<dbReference type="Gene3D" id="3.80.10.10">
    <property type="entry name" value="Ribonuclease Inhibitor"/>
    <property type="match status" value="1"/>
</dbReference>
<organism evidence="1">
    <name type="scientific">Rhizophagus irregularis (strain DAOM 181602 / DAOM 197198 / MUCL 43194)</name>
    <name type="common">Arbuscular mycorrhizal fungus</name>
    <name type="synonym">Glomus intraradices</name>
    <dbReference type="NCBI Taxonomy" id="747089"/>
    <lineage>
        <taxon>Eukaryota</taxon>
        <taxon>Fungi</taxon>
        <taxon>Fungi incertae sedis</taxon>
        <taxon>Mucoromycota</taxon>
        <taxon>Glomeromycotina</taxon>
        <taxon>Glomeromycetes</taxon>
        <taxon>Glomerales</taxon>
        <taxon>Glomeraceae</taxon>
        <taxon>Rhizophagus</taxon>
    </lineage>
</organism>
<gene>
    <name evidence="1" type="ORF">GLOINDRAFT_2415</name>
</gene>
<proteinExistence type="predicted"/>
<dbReference type="InterPro" id="IPR032675">
    <property type="entry name" value="LRR_dom_sf"/>
</dbReference>